<evidence type="ECO:0000313" key="3">
    <source>
        <dbReference type="Proteomes" id="UP001165090"/>
    </source>
</evidence>
<feature type="compositionally biased region" description="Basic and acidic residues" evidence="1">
    <location>
        <begin position="30"/>
        <end position="44"/>
    </location>
</feature>
<protein>
    <submittedName>
        <fullName evidence="2">Uncharacterized protein</fullName>
    </submittedName>
</protein>
<feature type="region of interest" description="Disordered" evidence="1">
    <location>
        <begin position="1094"/>
        <end position="1223"/>
    </location>
</feature>
<feature type="region of interest" description="Disordered" evidence="1">
    <location>
        <begin position="583"/>
        <end position="632"/>
    </location>
</feature>
<dbReference type="Proteomes" id="UP001165090">
    <property type="component" value="Unassembled WGS sequence"/>
</dbReference>
<name>A0ABQ5RLV2_9CHLO</name>
<feature type="compositionally biased region" description="Low complexity" evidence="1">
    <location>
        <begin position="340"/>
        <end position="352"/>
    </location>
</feature>
<feature type="compositionally biased region" description="Basic and acidic residues" evidence="1">
    <location>
        <begin position="301"/>
        <end position="311"/>
    </location>
</feature>
<feature type="region of interest" description="Disordered" evidence="1">
    <location>
        <begin position="1598"/>
        <end position="1636"/>
    </location>
</feature>
<feature type="compositionally biased region" description="Polar residues" evidence="1">
    <location>
        <begin position="213"/>
        <end position="223"/>
    </location>
</feature>
<reference evidence="2 3" key="1">
    <citation type="journal article" date="2023" name="IScience">
        <title>Expanded male sex-determining region conserved during the evolution of homothallism in the green alga Volvox.</title>
        <authorList>
            <person name="Yamamoto K."/>
            <person name="Matsuzaki R."/>
            <person name="Mahakham W."/>
            <person name="Heman W."/>
            <person name="Sekimoto H."/>
            <person name="Kawachi M."/>
            <person name="Minakuchi Y."/>
            <person name="Toyoda A."/>
            <person name="Nozaki H."/>
        </authorList>
    </citation>
    <scope>NUCLEOTIDE SEQUENCE [LARGE SCALE GENOMIC DNA]</scope>
    <source>
        <strain evidence="2 3">NIES-4468</strain>
    </source>
</reference>
<dbReference type="EMBL" id="BSDZ01000003">
    <property type="protein sequence ID" value="GLI58591.1"/>
    <property type="molecule type" value="Genomic_DNA"/>
</dbReference>
<feature type="compositionally biased region" description="Basic and acidic residues" evidence="1">
    <location>
        <begin position="180"/>
        <end position="192"/>
    </location>
</feature>
<feature type="compositionally biased region" description="Polar residues" evidence="1">
    <location>
        <begin position="148"/>
        <end position="159"/>
    </location>
</feature>
<feature type="compositionally biased region" description="Low complexity" evidence="1">
    <location>
        <begin position="107"/>
        <end position="130"/>
    </location>
</feature>
<keyword evidence="3" id="KW-1185">Reference proteome</keyword>
<gene>
    <name evidence="2" type="ORF">VaNZ11_000319</name>
</gene>
<feature type="compositionally biased region" description="Low complexity" evidence="1">
    <location>
        <begin position="605"/>
        <end position="615"/>
    </location>
</feature>
<feature type="compositionally biased region" description="Low complexity" evidence="1">
    <location>
        <begin position="494"/>
        <end position="504"/>
    </location>
</feature>
<feature type="region of interest" description="Disordered" evidence="1">
    <location>
        <begin position="494"/>
        <end position="533"/>
    </location>
</feature>
<feature type="region of interest" description="Disordered" evidence="1">
    <location>
        <begin position="1"/>
        <end position="232"/>
    </location>
</feature>
<feature type="region of interest" description="Disordered" evidence="1">
    <location>
        <begin position="426"/>
        <end position="464"/>
    </location>
</feature>
<feature type="compositionally biased region" description="Low complexity" evidence="1">
    <location>
        <begin position="1111"/>
        <end position="1126"/>
    </location>
</feature>
<feature type="compositionally biased region" description="Basic and acidic residues" evidence="1">
    <location>
        <begin position="1147"/>
        <end position="1162"/>
    </location>
</feature>
<accession>A0ABQ5RLV2</accession>
<sequence>MSLKELASLAPWNWDPQAAKHPPKRAALQDFEKIESAWRHDDTGKNLAPAPTPRERRRPSAACNSTELGWETPSASGLARKAASADRARSLLKRKAADLQTPDSQKQPALQQPALQQPALQQPALQQPAARSRTRERGQDPDAVSNAAIHTTSEPSNMGCTFKEHGQQQPFTGPPVLEATARHADGKDKDDSCGAADASKRANKISWVERNESTPLASQTPAQTHRDLSMQPPRWTPLAVCGSAAQPESFPAVGGAPRSPILQHGIAAADGSMLSCSGGVQLLPSSALVQQLPAEKCIAQRDEHRAERSDSRATATPGQAARCRPTGSIPFGGGPRPQLAAEPAAAADTTPDSPGAVAGWTIPEAENRVAPFVGNGADRGGSTSGTAELSTHGLCSRSRDGGGGMHPGVRLAPSTIVAAKNLEDLTAHTSQPGVHRRGGSQPRSDGGTTATALENRINAEERTPYGCKIGEGSLMSPAASQHPPTAHTITSLPQLQLPSSSPGQGRLGDFTPSRARGQHQHLRPSDQLSSLCTGNNGSKALRAIAAGVGTASSGVAACLSEPTVTPTTQICVLVEDAIAKATQLQPQKNSSPAGWGRTMQPPAGPTLLPGGTTQGDAQGLSSEAARSLSPRVALRERQGSAVAKVVGMPGVLQDPVAAMPHEAVLPTAIAEVSSEKAGGNGSTGPGTRGIGLGAAPCRDQTNALPRSPLVARQGSHVAGFGPSATGEIGEAATGKSVPRLGSSAPAGVWGLGQQGAAANRAATTGLQAANRSTAVALARAKAPRIMTSSTTGISGSENFGQGHDSNCEALSKGSLQNPAPSCEGGEAALEALFPAAIAAERSKPVLKLIRETNAVTAMAHGSQNSAVLLSSVRRQLGDEQEEADADKVIDKRAPAEERLLQKAIAKKADRNNALAASTSQGKVMSSTMAMATDPRQDPPPRFETQVATFRLPEQLSATTHCGLTGASASNPARCTGASDEPAGGAVNGGATTAAGCTDGMTAPSRNASEPTLPPVALTQQQLMVLDQLLAFFRANGCRHPSAMSAAELVAAISNFCQSAGIPVVASNIQTLASWLGTLMALEKPVRAYAQAQARARAQQPAESSDFGSEPQLQQDQIERQPQQQQQAVSLPHASGVEPGDAVLSHGSQREGGETDDGQRPEECITQLGGSASGPCQKRVVSGTRSRTESPPPPPQHQHQHLGPQGPFRCPHLGEKGLQPQREQPLQEHRLCFEATGTSRDGIAAELDSHRAGKTAADAGQDPLPILPLQPGRPMGPTSLDALSSEWSSHLSPAVTALYDRLTSCQQALRRALLSSATGPTLLPPSGGAPQQQSLMGFAATPRAPAATSQLPQPEGECVPMAPAAGLVSSGLDVQPWSRAQHPTTYPQSVITQQLQRLIARQHKQQQQALGAVAFQSGLTAPREGATAAAEGATATSAAGKAWPAVAQPSVPGAGTQSWTQTQRTHLDNQALSAVPDSACIEHMSSSGGGADPSAATAGITAVRAGHQKDPRRVRTTEPPSPAMQQAVSFHNAAVVAATATGAPAPDCRSTQPHHMQTVALVTETFAQSSINAMPAVPIAGWSARSSQQQHWTVSRATAGGVAPGGAAAGATAAASAQRPMQPPARSQVQGAGHAAASPHAAAAATLSASTKWSAGGSDVAAAAAALGARLAQTPRVKYGAAVGTTAPVPTLTASQAATAAASPYQAYDVSGARSLQFTPAVPQVAASSTPVLYPRASGISPAEDASVLQPSPVQPAAVTGHAAAAVPYARTLRPYSYPSAATGHAWHYANPYGWYNGAGRAISVAEHPEPFAYPYTARGAAVPYVRAVPGIAGGSIVQGSMSLAARDFAGPAQGSIGPPGLESVQQQEHLGFGKAKPTHRRVKSVGLGWNMHGYAPAAGQPYGHVPAGSYPAALQGGRGWSGGS</sequence>
<proteinExistence type="predicted"/>
<evidence type="ECO:0000313" key="2">
    <source>
        <dbReference type="EMBL" id="GLI58591.1"/>
    </source>
</evidence>
<feature type="compositionally biased region" description="Polar residues" evidence="1">
    <location>
        <begin position="441"/>
        <end position="452"/>
    </location>
</feature>
<comment type="caution">
    <text evidence="2">The sequence shown here is derived from an EMBL/GenBank/DDBJ whole genome shotgun (WGS) entry which is preliminary data.</text>
</comment>
<feature type="region of interest" description="Disordered" evidence="1">
    <location>
        <begin position="374"/>
        <end position="410"/>
    </location>
</feature>
<organism evidence="2 3">
    <name type="scientific">Volvox africanus</name>
    <dbReference type="NCBI Taxonomy" id="51714"/>
    <lineage>
        <taxon>Eukaryota</taxon>
        <taxon>Viridiplantae</taxon>
        <taxon>Chlorophyta</taxon>
        <taxon>core chlorophytes</taxon>
        <taxon>Chlorophyceae</taxon>
        <taxon>CS clade</taxon>
        <taxon>Chlamydomonadales</taxon>
        <taxon>Volvocaceae</taxon>
        <taxon>Volvox</taxon>
    </lineage>
</organism>
<feature type="compositionally biased region" description="Polar residues" evidence="1">
    <location>
        <begin position="583"/>
        <end position="592"/>
    </location>
</feature>
<feature type="region of interest" description="Disordered" evidence="1">
    <location>
        <begin position="301"/>
        <end position="353"/>
    </location>
</feature>
<evidence type="ECO:0000256" key="1">
    <source>
        <dbReference type="SAM" id="MobiDB-lite"/>
    </source>
</evidence>